<dbReference type="VEuPathDB" id="TriTrypDB:C3747_2g206"/>
<reference evidence="1 2" key="1">
    <citation type="journal article" date="2018" name="Microb. Genom.">
        <title>Expanding an expanded genome: long-read sequencing of Trypanosoma cruzi.</title>
        <authorList>
            <person name="Berna L."/>
            <person name="Rodriguez M."/>
            <person name="Chiribao M.L."/>
            <person name="Parodi-Talice A."/>
            <person name="Pita S."/>
            <person name="Rijo G."/>
            <person name="Alvarez-Valin F."/>
            <person name="Robello C."/>
        </authorList>
    </citation>
    <scope>NUCLEOTIDE SEQUENCE [LARGE SCALE GENOMIC DNA]</scope>
    <source>
        <strain evidence="1 2">Dm28c</strain>
    </source>
</reference>
<dbReference type="Proteomes" id="UP000246121">
    <property type="component" value="Unassembled WGS sequence"/>
</dbReference>
<proteinExistence type="predicted"/>
<dbReference type="VEuPathDB" id="TriTrypDB:TcBrA4_0048730"/>
<dbReference type="EMBL" id="PRFA01000304">
    <property type="protein sequence ID" value="PWU83592.1"/>
    <property type="molecule type" value="Genomic_DNA"/>
</dbReference>
<organism evidence="1 2">
    <name type="scientific">Trypanosoma cruzi</name>
    <dbReference type="NCBI Taxonomy" id="5693"/>
    <lineage>
        <taxon>Eukaryota</taxon>
        <taxon>Discoba</taxon>
        <taxon>Euglenozoa</taxon>
        <taxon>Kinetoplastea</taxon>
        <taxon>Metakinetoplastina</taxon>
        <taxon>Trypanosomatida</taxon>
        <taxon>Trypanosomatidae</taxon>
        <taxon>Trypanosoma</taxon>
        <taxon>Schizotrypanum</taxon>
    </lineage>
</organism>
<dbReference type="VEuPathDB" id="TriTrypDB:BCY84_18582"/>
<dbReference type="VEuPathDB" id="TriTrypDB:C4B63_304g7"/>
<accession>A0A2V2UJB3</accession>
<gene>
    <name evidence="1" type="ORF">C4B63_304g7</name>
</gene>
<name>A0A2V2UJB3_TRYCR</name>
<protein>
    <submittedName>
        <fullName evidence="1">Uncharacterized protein</fullName>
    </submittedName>
</protein>
<dbReference type="VEuPathDB" id="TriTrypDB:ECC02_013642"/>
<evidence type="ECO:0000313" key="2">
    <source>
        <dbReference type="Proteomes" id="UP000246121"/>
    </source>
</evidence>
<sequence length="240" mass="27069">MTEGIHDFVTPLFEITYMSDPPPFSLKGSLERIRGWNVYRLPPLWNHGSEKRYKCTHRLPLNQRMPYELSNVTGDPIAGMYVNPRPVLRYQLNPYRPPHLPPPLGRNNCIYRYCGAHLREVFMELVPLRPGVDANDALSLGAAHGACGVQLYTEATGVFEEFPRNEENGLALIYSTVPWAREELQTTFDAGTEAPSLIVDDVFISWDTLGLLSLNELSDAGALHTEEDQWAGLFDCYLTA</sequence>
<dbReference type="AlphaFoldDB" id="A0A2V2UJB3"/>
<evidence type="ECO:0000313" key="1">
    <source>
        <dbReference type="EMBL" id="PWU83592.1"/>
    </source>
</evidence>
<dbReference type="VEuPathDB" id="TriTrypDB:Tc_MARK_4760"/>
<comment type="caution">
    <text evidence="1">The sequence shown here is derived from an EMBL/GenBank/DDBJ whole genome shotgun (WGS) entry which is preliminary data.</text>
</comment>